<name>C2MB32_9PORP</name>
<dbReference type="Gene3D" id="3.90.780.10">
    <property type="entry name" value="5'-Nucleotidase, C-terminal domain"/>
    <property type="match status" value="1"/>
</dbReference>
<organism evidence="6 7">
    <name type="scientific">Porphyromonas uenonis 60-3</name>
    <dbReference type="NCBI Taxonomy" id="596327"/>
    <lineage>
        <taxon>Bacteria</taxon>
        <taxon>Pseudomonadati</taxon>
        <taxon>Bacteroidota</taxon>
        <taxon>Bacteroidia</taxon>
        <taxon>Bacteroidales</taxon>
        <taxon>Porphyromonadaceae</taxon>
        <taxon>Porphyromonas</taxon>
    </lineage>
</organism>
<comment type="similarity">
    <text evidence="1 3">Belongs to the 5'-nucleotidase family.</text>
</comment>
<feature type="domain" description="5'-Nucleotidase C-terminal" evidence="5">
    <location>
        <begin position="322"/>
        <end position="446"/>
    </location>
</feature>
<dbReference type="GO" id="GO:0000166">
    <property type="term" value="F:nucleotide binding"/>
    <property type="evidence" value="ECO:0007669"/>
    <property type="project" value="UniProtKB-KW"/>
</dbReference>
<feature type="signal peptide" evidence="3">
    <location>
        <begin position="1"/>
        <end position="23"/>
    </location>
</feature>
<keyword evidence="3" id="KW-0547">Nucleotide-binding</keyword>
<dbReference type="PROSITE" id="PS00786">
    <property type="entry name" value="5_NUCLEOTIDASE_2"/>
    <property type="match status" value="1"/>
</dbReference>
<dbReference type="PANTHER" id="PTHR11575:SF24">
    <property type="entry name" value="5'-NUCLEOTIDASE"/>
    <property type="match status" value="1"/>
</dbReference>
<keyword evidence="2 3" id="KW-0732">Signal</keyword>
<dbReference type="Pfam" id="PF02872">
    <property type="entry name" value="5_nucleotid_C"/>
    <property type="match status" value="1"/>
</dbReference>
<dbReference type="InterPro" id="IPR036907">
    <property type="entry name" value="5'-Nucleotdase_C_sf"/>
</dbReference>
<dbReference type="GO" id="GO:0016788">
    <property type="term" value="F:hydrolase activity, acting on ester bonds"/>
    <property type="evidence" value="ECO:0007669"/>
    <property type="project" value="InterPro"/>
</dbReference>
<dbReference type="eggNOG" id="COG0737">
    <property type="taxonomic scope" value="Bacteria"/>
</dbReference>
<dbReference type="PANTHER" id="PTHR11575">
    <property type="entry name" value="5'-NUCLEOTIDASE-RELATED"/>
    <property type="match status" value="1"/>
</dbReference>
<keyword evidence="3" id="KW-0378">Hydrolase</keyword>
<protein>
    <submittedName>
        <fullName evidence="6">5'-nucleotidase, C-terminal domain protein</fullName>
    </submittedName>
</protein>
<evidence type="ECO:0000256" key="3">
    <source>
        <dbReference type="RuleBase" id="RU362119"/>
    </source>
</evidence>
<dbReference type="STRING" id="596327.PORUE0001_1045"/>
<dbReference type="Gene3D" id="3.60.21.10">
    <property type="match status" value="1"/>
</dbReference>
<reference evidence="6 7" key="1">
    <citation type="submission" date="2009-04" db="EMBL/GenBank/DDBJ databases">
        <authorList>
            <person name="Sebastian Y."/>
            <person name="Madupu R."/>
            <person name="Durkin A.S."/>
            <person name="Torralba M."/>
            <person name="Methe B."/>
            <person name="Sutton G.G."/>
            <person name="Strausberg R.L."/>
            <person name="Nelson K.E."/>
        </authorList>
    </citation>
    <scope>NUCLEOTIDE SEQUENCE [LARGE SCALE GENOMIC DNA]</scope>
    <source>
        <strain evidence="6 7">60-3</strain>
    </source>
</reference>
<dbReference type="PRINTS" id="PR01607">
    <property type="entry name" value="APYRASEFAMLY"/>
</dbReference>
<dbReference type="InterPro" id="IPR008334">
    <property type="entry name" value="5'-Nucleotdase_C"/>
</dbReference>
<dbReference type="InterPro" id="IPR006146">
    <property type="entry name" value="5'-Nucleotdase_CS"/>
</dbReference>
<dbReference type="InterPro" id="IPR029052">
    <property type="entry name" value="Metallo-depent_PP-like"/>
</dbReference>
<dbReference type="InterPro" id="IPR006179">
    <property type="entry name" value="5_nucleotidase/apyrase"/>
</dbReference>
<evidence type="ECO:0000256" key="1">
    <source>
        <dbReference type="ARBA" id="ARBA00006654"/>
    </source>
</evidence>
<proteinExistence type="inferred from homology"/>
<accession>C2MB32</accession>
<dbReference type="SUPFAM" id="SSF56300">
    <property type="entry name" value="Metallo-dependent phosphatases"/>
    <property type="match status" value="1"/>
</dbReference>
<keyword evidence="7" id="KW-1185">Reference proteome</keyword>
<dbReference type="GO" id="GO:0030288">
    <property type="term" value="C:outer membrane-bounded periplasmic space"/>
    <property type="evidence" value="ECO:0007669"/>
    <property type="project" value="TreeGrafter"/>
</dbReference>
<evidence type="ECO:0000259" key="5">
    <source>
        <dbReference type="Pfam" id="PF02872"/>
    </source>
</evidence>
<evidence type="ECO:0000313" key="7">
    <source>
        <dbReference type="Proteomes" id="UP000003303"/>
    </source>
</evidence>
<dbReference type="RefSeq" id="WP_007365066.1">
    <property type="nucleotide sequence ID" value="NZ_ACLR01000118.1"/>
</dbReference>
<dbReference type="GO" id="GO:0009166">
    <property type="term" value="P:nucleotide catabolic process"/>
    <property type="evidence" value="ECO:0007669"/>
    <property type="project" value="InterPro"/>
</dbReference>
<evidence type="ECO:0000259" key="4">
    <source>
        <dbReference type="Pfam" id="PF00149"/>
    </source>
</evidence>
<gene>
    <name evidence="6" type="ORF">PORUE0001_1045</name>
</gene>
<feature type="chain" id="PRO_5005124885" evidence="3">
    <location>
        <begin position="24"/>
        <end position="493"/>
    </location>
</feature>
<dbReference type="AlphaFoldDB" id="C2MB32"/>
<dbReference type="Pfam" id="PF00149">
    <property type="entry name" value="Metallophos"/>
    <property type="match status" value="1"/>
</dbReference>
<dbReference type="OrthoDB" id="9801679at2"/>
<dbReference type="PROSITE" id="PS51257">
    <property type="entry name" value="PROKAR_LIPOPROTEIN"/>
    <property type="match status" value="1"/>
</dbReference>
<comment type="caution">
    <text evidence="6">The sequence shown here is derived from an EMBL/GenBank/DDBJ whole genome shotgun (WGS) entry which is preliminary data.</text>
</comment>
<evidence type="ECO:0000313" key="6">
    <source>
        <dbReference type="EMBL" id="EEK17096.1"/>
    </source>
</evidence>
<sequence>MRKTFNYTLYGALLLLLVGSLSACRVKQQAQPSGVSTLAVVGLNDIHANIDQLPRIAFMVDSMRAIYPNLLLLAAGDLQTGNPINDNFQPKGLPIIELMNEMHFDASALGNHEFDLGQHGLGDISHRAKFPFLSANVFPSPSYGIALKPYKIFTMPDGTRVSVVGLLQLGELGIPDSHPKNVRGVAFTQPLEEIKNYRYLAGCSDLQIAVTHIGVQEDTILARVAPYLDLIVGGHSHTLIDHPNNLHSSVPIVQSGYKAHYISLALIRHRGGQVLSHQEMLLPADPHAGGVNEKMQRMVEGYNANPLFAEVVTTNPHPIQDKYTLGAIFADAQRWYSHADFAMQNPGGVRIGELPQGNITLKDILRLDPFGNELTVLTMTGRQLKEFFLRAWTTDSNTPAHTSGLRVDYQLDDTGVLLDCTVYPAGSDTPIDPDKLYTLATSSYVQAAYTYHTSAPDKNQGITTAEVIVQYLKSLPEMPQVDYKSRYNIRVTR</sequence>
<dbReference type="SUPFAM" id="SSF55816">
    <property type="entry name" value="5'-nucleotidase (syn. UDP-sugar hydrolase), C-terminal domain"/>
    <property type="match status" value="1"/>
</dbReference>
<dbReference type="InterPro" id="IPR004843">
    <property type="entry name" value="Calcineurin-like_PHP"/>
</dbReference>
<dbReference type="EMBL" id="ACLR01000118">
    <property type="protein sequence ID" value="EEK17096.1"/>
    <property type="molecule type" value="Genomic_DNA"/>
</dbReference>
<evidence type="ECO:0000256" key="2">
    <source>
        <dbReference type="ARBA" id="ARBA00022729"/>
    </source>
</evidence>
<dbReference type="GO" id="GO:0046872">
    <property type="term" value="F:metal ion binding"/>
    <property type="evidence" value="ECO:0007669"/>
    <property type="project" value="InterPro"/>
</dbReference>
<dbReference type="Proteomes" id="UP000003303">
    <property type="component" value="Unassembled WGS sequence"/>
</dbReference>
<feature type="domain" description="Calcineurin-like phosphoesterase" evidence="4">
    <location>
        <begin position="40"/>
        <end position="238"/>
    </location>
</feature>